<reference evidence="3" key="1">
    <citation type="journal article" date="2013" name="Proc. Natl. Acad. Sci. U.S.A.">
        <title>Genome structure and metabolic features in the red seaweed Chondrus crispus shed light on evolution of the Archaeplastida.</title>
        <authorList>
            <person name="Collen J."/>
            <person name="Porcel B."/>
            <person name="Carre W."/>
            <person name="Ball S.G."/>
            <person name="Chaparro C."/>
            <person name="Tonon T."/>
            <person name="Barbeyron T."/>
            <person name="Michel G."/>
            <person name="Noel B."/>
            <person name="Valentin K."/>
            <person name="Elias M."/>
            <person name="Artiguenave F."/>
            <person name="Arun A."/>
            <person name="Aury J.M."/>
            <person name="Barbosa-Neto J.F."/>
            <person name="Bothwell J.H."/>
            <person name="Bouget F.Y."/>
            <person name="Brillet L."/>
            <person name="Cabello-Hurtado F."/>
            <person name="Capella-Gutierrez S."/>
            <person name="Charrier B."/>
            <person name="Cladiere L."/>
            <person name="Cock J.M."/>
            <person name="Coelho S.M."/>
            <person name="Colleoni C."/>
            <person name="Czjzek M."/>
            <person name="Da Silva C."/>
            <person name="Delage L."/>
            <person name="Denoeud F."/>
            <person name="Deschamps P."/>
            <person name="Dittami S.M."/>
            <person name="Gabaldon T."/>
            <person name="Gachon C.M."/>
            <person name="Groisillier A."/>
            <person name="Herve C."/>
            <person name="Jabbari K."/>
            <person name="Katinka M."/>
            <person name="Kloareg B."/>
            <person name="Kowalczyk N."/>
            <person name="Labadie K."/>
            <person name="Leblanc C."/>
            <person name="Lopez P.J."/>
            <person name="McLachlan D.H."/>
            <person name="Meslet-Cladiere L."/>
            <person name="Moustafa A."/>
            <person name="Nehr Z."/>
            <person name="Nyvall Collen P."/>
            <person name="Panaud O."/>
            <person name="Partensky F."/>
            <person name="Poulain J."/>
            <person name="Rensing S.A."/>
            <person name="Rousvoal S."/>
            <person name="Samson G."/>
            <person name="Symeonidi A."/>
            <person name="Weissenbach J."/>
            <person name="Zambounis A."/>
            <person name="Wincker P."/>
            <person name="Boyen C."/>
        </authorList>
    </citation>
    <scope>NUCLEOTIDE SEQUENCE [LARGE SCALE GENOMIC DNA]</scope>
    <source>
        <strain evidence="3">cv. Stackhouse</strain>
    </source>
</reference>
<keyword evidence="3" id="KW-1185">Reference proteome</keyword>
<feature type="region of interest" description="Disordered" evidence="1">
    <location>
        <begin position="13"/>
        <end position="35"/>
    </location>
</feature>
<proteinExistence type="predicted"/>
<dbReference type="GeneID" id="17326663"/>
<evidence type="ECO:0000313" key="3">
    <source>
        <dbReference type="Proteomes" id="UP000012073"/>
    </source>
</evidence>
<dbReference type="EMBL" id="HG001985">
    <property type="protein sequence ID" value="CDF39038.1"/>
    <property type="molecule type" value="Genomic_DNA"/>
</dbReference>
<organism evidence="2 3">
    <name type="scientific">Chondrus crispus</name>
    <name type="common">Carrageen Irish moss</name>
    <name type="synonym">Polymorpha crispa</name>
    <dbReference type="NCBI Taxonomy" id="2769"/>
    <lineage>
        <taxon>Eukaryota</taxon>
        <taxon>Rhodophyta</taxon>
        <taxon>Florideophyceae</taxon>
        <taxon>Rhodymeniophycidae</taxon>
        <taxon>Gigartinales</taxon>
        <taxon>Gigartinaceae</taxon>
        <taxon>Chondrus</taxon>
    </lineage>
</organism>
<evidence type="ECO:0000256" key="1">
    <source>
        <dbReference type="SAM" id="MobiDB-lite"/>
    </source>
</evidence>
<gene>
    <name evidence="2" type="ORF">CHC_T00000073001</name>
</gene>
<name>R7QMR5_CHOCR</name>
<sequence length="35" mass="3725">MDVVVEECIQRSGAAEVSEKTGPDTGPVTSFTRLD</sequence>
<dbReference type="AlphaFoldDB" id="R7QMR5"/>
<dbReference type="Gramene" id="CDF39038">
    <property type="protein sequence ID" value="CDF39038"/>
    <property type="gene ID" value="CHC_T00000073001"/>
</dbReference>
<dbReference type="KEGG" id="ccp:CHC_T00000073001"/>
<accession>R7QMR5</accession>
<evidence type="ECO:0000313" key="2">
    <source>
        <dbReference type="EMBL" id="CDF39038.1"/>
    </source>
</evidence>
<dbReference type="Proteomes" id="UP000012073">
    <property type="component" value="Unassembled WGS sequence"/>
</dbReference>
<protein>
    <submittedName>
        <fullName evidence="2">Uncharacterized protein</fullName>
    </submittedName>
</protein>
<dbReference type="RefSeq" id="XP_005718943.1">
    <property type="nucleotide sequence ID" value="XM_005718886.1"/>
</dbReference>